<keyword evidence="9" id="KW-0906">Nuclear pore complex</keyword>
<gene>
    <name evidence="15" type="ORF">VC83_01868</name>
</gene>
<dbReference type="FunFam" id="1.25.40.450:FF:000002">
    <property type="entry name" value="Putative non-repetitive nucleoporin"/>
    <property type="match status" value="1"/>
</dbReference>
<dbReference type="InterPro" id="IPR042537">
    <property type="entry name" value="Nucleoporin_Nup155_C_2"/>
</dbReference>
<dbReference type="Pfam" id="PF08801">
    <property type="entry name" value="Nucleoporin_N"/>
    <property type="match status" value="1"/>
</dbReference>
<dbReference type="GO" id="GO:0006405">
    <property type="term" value="P:RNA export from nucleus"/>
    <property type="evidence" value="ECO:0007669"/>
    <property type="project" value="TreeGrafter"/>
</dbReference>
<keyword evidence="7" id="KW-0653">Protein transport</keyword>
<dbReference type="OrthoDB" id="338970at2759"/>
<dbReference type="eggNOG" id="KOG1900">
    <property type="taxonomic scope" value="Eukaryota"/>
</dbReference>
<dbReference type="GeneID" id="36284955"/>
<feature type="domain" description="Nucleoporin Nup133/Nup155-like C-terminal" evidence="13">
    <location>
        <begin position="678"/>
        <end position="1354"/>
    </location>
</feature>
<dbReference type="GO" id="GO:0044611">
    <property type="term" value="C:nuclear pore inner ring"/>
    <property type="evidence" value="ECO:0007669"/>
    <property type="project" value="TreeGrafter"/>
</dbReference>
<keyword evidence="10" id="KW-0472">Membrane</keyword>
<feature type="compositionally biased region" description="Polar residues" evidence="12">
    <location>
        <begin position="443"/>
        <end position="454"/>
    </location>
</feature>
<comment type="similarity">
    <text evidence="4">Belongs to the non-repetitive/WGA-negative nucleoporin family.</text>
</comment>
<evidence type="ECO:0000256" key="9">
    <source>
        <dbReference type="ARBA" id="ARBA00023132"/>
    </source>
</evidence>
<evidence type="ECO:0000256" key="10">
    <source>
        <dbReference type="ARBA" id="ARBA00023136"/>
    </source>
</evidence>
<reference evidence="15" key="1">
    <citation type="submission" date="2016-03" db="EMBL/GenBank/DDBJ databases">
        <title>Updated assembly of Pseudogymnoascus destructans, the fungus causing white-nose syndrome of bats.</title>
        <authorList>
            <person name="Palmer J.M."/>
            <person name="Drees K.P."/>
            <person name="Foster J.T."/>
            <person name="Lindner D.L."/>
        </authorList>
    </citation>
    <scope>NUCLEOTIDE SEQUENCE [LARGE SCALE GENOMIC DNA]</scope>
    <source>
        <strain evidence="15">20631-21</strain>
    </source>
</reference>
<comment type="subcellular location">
    <subcellularLocation>
        <location evidence="1">Nucleus membrane</location>
        <topology evidence="1">Peripheral membrane protein</topology>
        <orientation evidence="1">Cytoplasmic side</orientation>
    </subcellularLocation>
    <subcellularLocation>
        <location evidence="3">Nucleus membrane</location>
        <topology evidence="3">Peripheral membrane protein</topology>
        <orientation evidence="3">Nucleoplasmic side</orientation>
    </subcellularLocation>
    <subcellularLocation>
        <location evidence="2">Nucleus</location>
        <location evidence="2">Nuclear pore complex</location>
    </subcellularLocation>
</comment>
<feature type="domain" description="Nucleoporin Nup133/Nup155-like N-terminal" evidence="14">
    <location>
        <begin position="121"/>
        <end position="573"/>
    </location>
</feature>
<evidence type="ECO:0000313" key="15">
    <source>
        <dbReference type="EMBL" id="OAF61689.1"/>
    </source>
</evidence>
<dbReference type="InterPro" id="IPR042538">
    <property type="entry name" value="Nucleoporin_Nup155_C_3"/>
</dbReference>
<dbReference type="Proteomes" id="UP000077154">
    <property type="component" value="Unassembled WGS sequence"/>
</dbReference>
<dbReference type="GO" id="GO:0000972">
    <property type="term" value="P:transcription-dependent tethering of RNA polymerase II gene DNA at nuclear periphery"/>
    <property type="evidence" value="ECO:0007669"/>
    <property type="project" value="TreeGrafter"/>
</dbReference>
<evidence type="ECO:0008006" key="16">
    <source>
        <dbReference type="Google" id="ProtNLM"/>
    </source>
</evidence>
<evidence type="ECO:0000256" key="3">
    <source>
        <dbReference type="ARBA" id="ARBA00004620"/>
    </source>
</evidence>
<dbReference type="Gene3D" id="1.20.120.1880">
    <property type="entry name" value="Nucleoporin, helical C-terminal domain"/>
    <property type="match status" value="1"/>
</dbReference>
<dbReference type="GO" id="GO:0036228">
    <property type="term" value="P:protein localization to nuclear inner membrane"/>
    <property type="evidence" value="ECO:0007669"/>
    <property type="project" value="TreeGrafter"/>
</dbReference>
<dbReference type="InterPro" id="IPR007187">
    <property type="entry name" value="Nucleoporin_Nup133/Nup155_C"/>
</dbReference>
<keyword evidence="8" id="KW-0811">Translocation</keyword>
<feature type="region of interest" description="Disordered" evidence="12">
    <location>
        <begin position="429"/>
        <end position="454"/>
    </location>
</feature>
<name>A0A177AHX7_9PEZI</name>
<dbReference type="SUPFAM" id="SSF50978">
    <property type="entry name" value="WD40 repeat-like"/>
    <property type="match status" value="1"/>
</dbReference>
<dbReference type="GO" id="GO:0051028">
    <property type="term" value="P:mRNA transport"/>
    <property type="evidence" value="ECO:0007669"/>
    <property type="project" value="UniProtKB-KW"/>
</dbReference>
<organism evidence="15">
    <name type="scientific">Pseudogymnoascus destructans</name>
    <dbReference type="NCBI Taxonomy" id="655981"/>
    <lineage>
        <taxon>Eukaryota</taxon>
        <taxon>Fungi</taxon>
        <taxon>Dikarya</taxon>
        <taxon>Ascomycota</taxon>
        <taxon>Pezizomycotina</taxon>
        <taxon>Leotiomycetes</taxon>
        <taxon>Thelebolales</taxon>
        <taxon>Thelebolaceae</taxon>
        <taxon>Pseudogymnoascus</taxon>
    </lineage>
</organism>
<evidence type="ECO:0000256" key="12">
    <source>
        <dbReference type="SAM" id="MobiDB-lite"/>
    </source>
</evidence>
<keyword evidence="5" id="KW-0813">Transport</keyword>
<evidence type="ECO:0000256" key="8">
    <source>
        <dbReference type="ARBA" id="ARBA00023010"/>
    </source>
</evidence>
<dbReference type="GO" id="GO:0017056">
    <property type="term" value="F:structural constituent of nuclear pore"/>
    <property type="evidence" value="ECO:0007669"/>
    <property type="project" value="InterPro"/>
</dbReference>
<evidence type="ECO:0000256" key="11">
    <source>
        <dbReference type="ARBA" id="ARBA00023242"/>
    </source>
</evidence>
<dbReference type="RefSeq" id="XP_024326963.1">
    <property type="nucleotide sequence ID" value="XM_024465540.1"/>
</dbReference>
<dbReference type="InterPro" id="IPR014908">
    <property type="entry name" value="Nucleoporin_Nup133/Nup155_N"/>
</dbReference>
<dbReference type="InterPro" id="IPR036322">
    <property type="entry name" value="WD40_repeat_dom_sf"/>
</dbReference>
<evidence type="ECO:0000259" key="14">
    <source>
        <dbReference type="Pfam" id="PF08801"/>
    </source>
</evidence>
<evidence type="ECO:0000256" key="1">
    <source>
        <dbReference type="ARBA" id="ARBA00004335"/>
    </source>
</evidence>
<keyword evidence="6" id="KW-0509">mRNA transport</keyword>
<dbReference type="InterPro" id="IPR042533">
    <property type="entry name" value="Nucleoporin_Nup155_C_1"/>
</dbReference>
<dbReference type="PANTHER" id="PTHR10350">
    <property type="entry name" value="NUCLEAR PORE COMPLEX PROTEIN NUP155"/>
    <property type="match status" value="1"/>
</dbReference>
<dbReference type="InterPro" id="IPR004870">
    <property type="entry name" value="Nucleoporin_Nup155"/>
</dbReference>
<keyword evidence="11" id="KW-0539">Nucleus</keyword>
<accession>A0A177AHX7</accession>
<protein>
    <recommendedName>
        <fullName evidence="16">Nucleoporin Nup157/170</fullName>
    </recommendedName>
</protein>
<feature type="compositionally biased region" description="Polar residues" evidence="12">
    <location>
        <begin position="1"/>
        <end position="10"/>
    </location>
</feature>
<dbReference type="Gene3D" id="1.25.40.440">
    <property type="entry name" value="Nucleoporin, helical domain, central subdomain"/>
    <property type="match status" value="1"/>
</dbReference>
<evidence type="ECO:0000256" key="7">
    <source>
        <dbReference type="ARBA" id="ARBA00022927"/>
    </source>
</evidence>
<evidence type="ECO:0000256" key="5">
    <source>
        <dbReference type="ARBA" id="ARBA00022448"/>
    </source>
</evidence>
<feature type="region of interest" description="Disordered" evidence="12">
    <location>
        <begin position="1"/>
        <end position="31"/>
    </location>
</feature>
<dbReference type="Gene3D" id="1.25.40.450">
    <property type="entry name" value="Nucleoporin, helical domain, N-terminal subdomain"/>
    <property type="match status" value="1"/>
</dbReference>
<dbReference type="EMBL" id="KV441389">
    <property type="protein sequence ID" value="OAF61689.1"/>
    <property type="molecule type" value="Genomic_DNA"/>
</dbReference>
<dbReference type="Gene3D" id="1.20.58.1780">
    <property type="match status" value="1"/>
</dbReference>
<dbReference type="GO" id="GO:0006606">
    <property type="term" value="P:protein import into nucleus"/>
    <property type="evidence" value="ECO:0007669"/>
    <property type="project" value="TreeGrafter"/>
</dbReference>
<evidence type="ECO:0000259" key="13">
    <source>
        <dbReference type="Pfam" id="PF03177"/>
    </source>
</evidence>
<evidence type="ECO:0000256" key="4">
    <source>
        <dbReference type="ARBA" id="ARBA00007373"/>
    </source>
</evidence>
<dbReference type="PANTHER" id="PTHR10350:SF6">
    <property type="entry name" value="NUCLEAR PORE COMPLEX PROTEIN NUP155"/>
    <property type="match status" value="1"/>
</dbReference>
<dbReference type="FunFam" id="1.25.40.440:FF:000001">
    <property type="entry name" value="Nuclear pore complex subunit"/>
    <property type="match status" value="1"/>
</dbReference>
<evidence type="ECO:0000256" key="6">
    <source>
        <dbReference type="ARBA" id="ARBA00022816"/>
    </source>
</evidence>
<dbReference type="GO" id="GO:0031965">
    <property type="term" value="C:nuclear membrane"/>
    <property type="evidence" value="ECO:0007669"/>
    <property type="project" value="UniProtKB-SubCell"/>
</dbReference>
<sequence length="1384" mass="153637">MSFPSLQTPQRPLPGAFVQTPAASRYPGPNPVRQLFRAPSSNPAAVGAPTAQGSQSTVAVLPQAQSQSQALKPVQRAGRTINEVLRKDANFPELDSYVKQGISSDYEIPSVLGHDSAWAPYQKTKMYDIPDRIFEQYNHAQVSTMMGLFSELNHAWITIDNALYIWDYTQTNPELNGFEEQSNSITAVKLVVPRRGVFLDTITHLLLVATTSEIILLGVGATANPATGPKVVTLFNTGMSLSIKGIDVRVIEGSAASGRIFFSGGGDNEVYELTYQQEEKWFASRCGKVNHTSPGYTSLVPTKIIWGTSSKEYVVDMTVDDSRNLLYTLSSESSIRIFHMDTPASLKQVVEKKRHECLRDISHMISQSPLLDNNLKIVSISPISATEAAKLHLLAVTSTGCRLYLSATRGYGYLAGKVEAPTSMQVQHIKFPPPDQQDPQPRSPAQSSGYQPVEQPINTQSRALQYARRGLRYPPGFFLCFVAKDTNPNTDVLFLSAPDTGRIAAESRDISGQSSKFYEQGLWLKLDSRAEAIGLVSNTFAAASTPIGYGNELAVQFDEPSTEMAVLTNTGIYIIRRRRLVDVFAAAIRQGDAEQGLEKQMAQFIRHYGRSEVTAAALAVACGQGSEGSSGERTAKVSDPSTLEAARKAFIDYGGSASLNADAVSDANEPAINFVRPSARHDGLAMYISRLVRSIWRVPVVREATVNAGAGANGTMSLQSTVSGAKLTSIQDDMTRLNAFLEKNSTFIQGLAGPEGPQRAATQMEEITLQGEHQALRSLWALASNIIEGISFVMVLFEERMDELWASLDDTTRQQLRDLTYESLFTSDDGKNLGKVLVKAIVNRSIANGSNVESVADALRRKCKSFCSADDVLIFKAQEQLKKASELGSGTEVGRSMLNGSLRLFERVAESLTFENLQSIVEQYVNLQFYAGAVQLCLTVAYQGDRGNMALSWVNDNRPAGDSREKFLESRKRSYDLIHLVLEDLDRVSGQQPEFNADGMYTVVAMKRQEAYAIVNESTDEVFHYDLYDWYLTQGWTDRLLAIDSPFVISYLQKQSLTSIDRADLLWRFYASGKRYHDAASVQVGLSKSEFPLDLKTRIEYLSRAKANGSTTSIGIARSAQQVLLREVTELLEIANIQDEILQRLRNHPRLDQSRREEIVRELDGPVRSLSELFNEYADKANFYDICLEIFQAAGHTNPSDVDVTWTNFLDSTHGQILEKAAAAGPNEPLPAKPYEAIINAVRDLAYRLNRSESTFPPELLIPKLERYAYEQQRGVGPPTWVMDLFIEIGTAFERIIPILEGMIHNDEAPFHGRNRRFIANDALYVIEKWYQDCIRHNREVFGSVDYAAGISTFLNMLTQNGLEGEKVYEAQELRVKIERALRR</sequence>
<dbReference type="Pfam" id="PF03177">
    <property type="entry name" value="Nucleoporin_C"/>
    <property type="match status" value="1"/>
</dbReference>
<proteinExistence type="inferred from homology"/>
<evidence type="ECO:0000256" key="2">
    <source>
        <dbReference type="ARBA" id="ARBA00004567"/>
    </source>
</evidence>
<dbReference type="VEuPathDB" id="FungiDB:GMDG_03807"/>
<dbReference type="GO" id="GO:0051292">
    <property type="term" value="P:nuclear pore complex assembly"/>
    <property type="evidence" value="ECO:0007669"/>
    <property type="project" value="UniProtKB-ARBA"/>
</dbReference>